<evidence type="ECO:0000313" key="2">
    <source>
        <dbReference type="Proteomes" id="UP001237642"/>
    </source>
</evidence>
<reference evidence="1" key="1">
    <citation type="submission" date="2023-02" db="EMBL/GenBank/DDBJ databases">
        <title>Genome of toxic invasive species Heracleum sosnowskyi carries increased number of genes despite the absence of recent whole-genome duplications.</title>
        <authorList>
            <person name="Schelkunov M."/>
            <person name="Shtratnikova V."/>
            <person name="Makarenko M."/>
            <person name="Klepikova A."/>
            <person name="Omelchenko D."/>
            <person name="Novikova G."/>
            <person name="Obukhova E."/>
            <person name="Bogdanov V."/>
            <person name="Penin A."/>
            <person name="Logacheva M."/>
        </authorList>
    </citation>
    <scope>NUCLEOTIDE SEQUENCE</scope>
    <source>
        <strain evidence="1">Hsosn_3</strain>
        <tissue evidence="1">Leaf</tissue>
    </source>
</reference>
<sequence length="197" mass="22267">MVSPSFCAEVYSANNNVWRNVEPNPIDFLNSDNFDVCVNGFLFAAGRYGVIAFDLKTEVFNCAIKFPAPTFDDNITEYNGLDLDVRITEFKDFIAVIIYTRNSCDCKVDLWALDDDACLLGRGIQASWTLIHNIYIGQPVQFFHGYFKGIRRAFSKLLDPSKSTGTLRKMITRKGSFGWTCMDQYLMLVEGPCTSSL</sequence>
<evidence type="ECO:0008006" key="3">
    <source>
        <dbReference type="Google" id="ProtNLM"/>
    </source>
</evidence>
<dbReference type="EMBL" id="JAUIZM010000009">
    <property type="protein sequence ID" value="KAK1365290.1"/>
    <property type="molecule type" value="Genomic_DNA"/>
</dbReference>
<comment type="caution">
    <text evidence="1">The sequence shown here is derived from an EMBL/GenBank/DDBJ whole genome shotgun (WGS) entry which is preliminary data.</text>
</comment>
<proteinExistence type="predicted"/>
<accession>A0AAD8HFL6</accession>
<reference evidence="1" key="2">
    <citation type="submission" date="2023-05" db="EMBL/GenBank/DDBJ databases">
        <authorList>
            <person name="Schelkunov M.I."/>
        </authorList>
    </citation>
    <scope>NUCLEOTIDE SEQUENCE</scope>
    <source>
        <strain evidence="1">Hsosn_3</strain>
        <tissue evidence="1">Leaf</tissue>
    </source>
</reference>
<dbReference type="AlphaFoldDB" id="A0AAD8HFL6"/>
<protein>
    <recommendedName>
        <fullName evidence="3">F-box protein</fullName>
    </recommendedName>
</protein>
<organism evidence="1 2">
    <name type="scientific">Heracleum sosnowskyi</name>
    <dbReference type="NCBI Taxonomy" id="360622"/>
    <lineage>
        <taxon>Eukaryota</taxon>
        <taxon>Viridiplantae</taxon>
        <taxon>Streptophyta</taxon>
        <taxon>Embryophyta</taxon>
        <taxon>Tracheophyta</taxon>
        <taxon>Spermatophyta</taxon>
        <taxon>Magnoliopsida</taxon>
        <taxon>eudicotyledons</taxon>
        <taxon>Gunneridae</taxon>
        <taxon>Pentapetalae</taxon>
        <taxon>asterids</taxon>
        <taxon>campanulids</taxon>
        <taxon>Apiales</taxon>
        <taxon>Apiaceae</taxon>
        <taxon>Apioideae</taxon>
        <taxon>apioid superclade</taxon>
        <taxon>Tordylieae</taxon>
        <taxon>Tordyliinae</taxon>
        <taxon>Heracleum</taxon>
    </lineage>
</organism>
<name>A0AAD8HFL6_9APIA</name>
<dbReference type="Proteomes" id="UP001237642">
    <property type="component" value="Unassembled WGS sequence"/>
</dbReference>
<keyword evidence="2" id="KW-1185">Reference proteome</keyword>
<evidence type="ECO:0000313" key="1">
    <source>
        <dbReference type="EMBL" id="KAK1365290.1"/>
    </source>
</evidence>
<gene>
    <name evidence="1" type="ORF">POM88_040851</name>
</gene>